<comment type="caution">
    <text evidence="1">The sequence shown here is derived from an EMBL/GenBank/DDBJ whole genome shotgun (WGS) entry which is preliminary data.</text>
</comment>
<dbReference type="Proteomes" id="UP000805193">
    <property type="component" value="Unassembled WGS sequence"/>
</dbReference>
<evidence type="ECO:0000313" key="2">
    <source>
        <dbReference type="Proteomes" id="UP000805193"/>
    </source>
</evidence>
<accession>A0AC60P717</accession>
<sequence>MTRVWKRLQKEDSLELRRRLPGPAINIVDKIFTNMLRNLVLKRFRKANNTYPEDVRKVSLMLHFYSAKAPLRKWAAVIVGRPDFNRDSFNRVTQEALEERLLVSLMINEMRTKKQVDWDGKEVIRYCDLGHGIINNDIVAYGKHALVFLAVAVNRSWEIPLGFTLIDSLESGIQANLLYRALYACQRLKFMRNLLAEKQCTRDGEGRVVAWKYPEALGSLQPKGGFHGANKLRKQNVDVQSQNMKISLAGQTLSRAEKGIRCFGGVEATGEFATTVDNILDLSNSCHPLGRGNKAPPLSRRARKTLIFGFLLVLEYIKGLDEDLDMVPSPPFRCLLTKKPSQDHLELFFATVLNRTDNNDNPTPFEFRSASRKCLVASVLPSTRGNCQVDGSATLLVSSSGRHQ</sequence>
<evidence type="ECO:0000313" key="1">
    <source>
        <dbReference type="EMBL" id="KAG0415142.1"/>
    </source>
</evidence>
<gene>
    <name evidence="1" type="ORF">HPB47_007695</name>
</gene>
<dbReference type="EMBL" id="JABSTQ010011104">
    <property type="protein sequence ID" value="KAG0415142.1"/>
    <property type="molecule type" value="Genomic_DNA"/>
</dbReference>
<organism evidence="1 2">
    <name type="scientific">Ixodes persulcatus</name>
    <name type="common">Taiga tick</name>
    <dbReference type="NCBI Taxonomy" id="34615"/>
    <lineage>
        <taxon>Eukaryota</taxon>
        <taxon>Metazoa</taxon>
        <taxon>Ecdysozoa</taxon>
        <taxon>Arthropoda</taxon>
        <taxon>Chelicerata</taxon>
        <taxon>Arachnida</taxon>
        <taxon>Acari</taxon>
        <taxon>Parasitiformes</taxon>
        <taxon>Ixodida</taxon>
        <taxon>Ixodoidea</taxon>
        <taxon>Ixodidae</taxon>
        <taxon>Ixodinae</taxon>
        <taxon>Ixodes</taxon>
    </lineage>
</organism>
<proteinExistence type="predicted"/>
<protein>
    <submittedName>
        <fullName evidence="1">Uncharacterized protein</fullName>
    </submittedName>
</protein>
<name>A0AC60P717_IXOPE</name>
<reference evidence="1 2" key="1">
    <citation type="journal article" date="2020" name="Cell">
        <title>Large-Scale Comparative Analyses of Tick Genomes Elucidate Their Genetic Diversity and Vector Capacities.</title>
        <authorList>
            <consortium name="Tick Genome and Microbiome Consortium (TIGMIC)"/>
            <person name="Jia N."/>
            <person name="Wang J."/>
            <person name="Shi W."/>
            <person name="Du L."/>
            <person name="Sun Y."/>
            <person name="Zhan W."/>
            <person name="Jiang J.F."/>
            <person name="Wang Q."/>
            <person name="Zhang B."/>
            <person name="Ji P."/>
            <person name="Bell-Sakyi L."/>
            <person name="Cui X.M."/>
            <person name="Yuan T.T."/>
            <person name="Jiang B.G."/>
            <person name="Yang W.F."/>
            <person name="Lam T.T."/>
            <person name="Chang Q.C."/>
            <person name="Ding S.J."/>
            <person name="Wang X.J."/>
            <person name="Zhu J.G."/>
            <person name="Ruan X.D."/>
            <person name="Zhao L."/>
            <person name="Wei J.T."/>
            <person name="Ye R.Z."/>
            <person name="Que T.C."/>
            <person name="Du C.H."/>
            <person name="Zhou Y.H."/>
            <person name="Cheng J.X."/>
            <person name="Dai P.F."/>
            <person name="Guo W.B."/>
            <person name="Han X.H."/>
            <person name="Huang E.J."/>
            <person name="Li L.F."/>
            <person name="Wei W."/>
            <person name="Gao Y.C."/>
            <person name="Liu J.Z."/>
            <person name="Shao H.Z."/>
            <person name="Wang X."/>
            <person name="Wang C.C."/>
            <person name="Yang T.C."/>
            <person name="Huo Q.B."/>
            <person name="Li W."/>
            <person name="Chen H.Y."/>
            <person name="Chen S.E."/>
            <person name="Zhou L.G."/>
            <person name="Ni X.B."/>
            <person name="Tian J.H."/>
            <person name="Sheng Y."/>
            <person name="Liu T."/>
            <person name="Pan Y.S."/>
            <person name="Xia L.Y."/>
            <person name="Li J."/>
            <person name="Zhao F."/>
            <person name="Cao W.C."/>
        </authorList>
    </citation>
    <scope>NUCLEOTIDE SEQUENCE [LARGE SCALE GENOMIC DNA]</scope>
    <source>
        <strain evidence="1">Iper-2018</strain>
    </source>
</reference>
<keyword evidence="2" id="KW-1185">Reference proteome</keyword>